<proteinExistence type="predicted"/>
<gene>
    <name evidence="1" type="ORF">CHRIB12_LOCUS18701</name>
</gene>
<dbReference type="AlphaFoldDB" id="A0A915ZR96"/>
<accession>A0A915ZR96</accession>
<dbReference type="Proteomes" id="UP000684084">
    <property type="component" value="Unassembled WGS sequence"/>
</dbReference>
<evidence type="ECO:0000313" key="2">
    <source>
        <dbReference type="Proteomes" id="UP000684084"/>
    </source>
</evidence>
<protein>
    <submittedName>
        <fullName evidence="1">Uncharacterized protein</fullName>
    </submittedName>
</protein>
<name>A0A915ZR96_9GLOM</name>
<dbReference type="EMBL" id="CAGKOT010000050">
    <property type="protein sequence ID" value="CAB5384047.1"/>
    <property type="molecule type" value="Genomic_DNA"/>
</dbReference>
<dbReference type="OrthoDB" id="2312808at2759"/>
<organism evidence="1 2">
    <name type="scientific">Rhizophagus irregularis</name>
    <dbReference type="NCBI Taxonomy" id="588596"/>
    <lineage>
        <taxon>Eukaryota</taxon>
        <taxon>Fungi</taxon>
        <taxon>Fungi incertae sedis</taxon>
        <taxon>Mucoromycota</taxon>
        <taxon>Glomeromycotina</taxon>
        <taxon>Glomeromycetes</taxon>
        <taxon>Glomerales</taxon>
        <taxon>Glomeraceae</taxon>
        <taxon>Rhizophagus</taxon>
    </lineage>
</organism>
<reference evidence="1" key="1">
    <citation type="submission" date="2020-05" db="EMBL/GenBank/DDBJ databases">
        <authorList>
            <person name="Rincon C."/>
            <person name="Sanders R I."/>
            <person name="Robbins C."/>
            <person name="Chaturvedi A."/>
        </authorList>
    </citation>
    <scope>NUCLEOTIDE SEQUENCE</scope>
    <source>
        <strain evidence="1">CHB12</strain>
    </source>
</reference>
<evidence type="ECO:0000313" key="1">
    <source>
        <dbReference type="EMBL" id="CAB5384047.1"/>
    </source>
</evidence>
<sequence length="66" mass="7940">MECSLNGQDIKLSEPVVIVYNNENMETMVRKDFNLLDELDLYKRNARSQTLGERERWMKLQIDYQN</sequence>
<comment type="caution">
    <text evidence="1">The sequence shown here is derived from an EMBL/GenBank/DDBJ whole genome shotgun (WGS) entry which is preliminary data.</text>
</comment>